<dbReference type="PANTHER" id="PTHR13923:SF11">
    <property type="entry name" value="SECRETORY 31, ISOFORM D"/>
    <property type="match status" value="1"/>
</dbReference>
<gene>
    <name evidence="5" type="primary">Sec31a</name>
    <name evidence="5" type="ORF">Bhyg_00547</name>
</gene>
<dbReference type="EMBL" id="WJQU01000001">
    <property type="protein sequence ID" value="KAJ6645342.1"/>
    <property type="molecule type" value="Genomic_DNA"/>
</dbReference>
<dbReference type="GO" id="GO:0007029">
    <property type="term" value="P:endoplasmic reticulum organization"/>
    <property type="evidence" value="ECO:0007669"/>
    <property type="project" value="TreeGrafter"/>
</dbReference>
<dbReference type="InterPro" id="IPR040251">
    <property type="entry name" value="SEC31-like"/>
</dbReference>
<dbReference type="Proteomes" id="UP001151699">
    <property type="component" value="Chromosome A"/>
</dbReference>
<dbReference type="OrthoDB" id="542917at2759"/>
<evidence type="ECO:0000256" key="2">
    <source>
        <dbReference type="ARBA" id="ARBA00022574"/>
    </source>
</evidence>
<dbReference type="Gene3D" id="1.20.940.10">
    <property type="entry name" value="Functional domain of the splicing factor Prp18"/>
    <property type="match status" value="1"/>
</dbReference>
<dbReference type="GO" id="GO:0090110">
    <property type="term" value="P:COPII-coated vesicle cargo loading"/>
    <property type="evidence" value="ECO:0007669"/>
    <property type="project" value="TreeGrafter"/>
</dbReference>
<reference evidence="5" key="1">
    <citation type="submission" date="2022-07" db="EMBL/GenBank/DDBJ databases">
        <authorList>
            <person name="Trinca V."/>
            <person name="Uliana J.V.C."/>
            <person name="Torres T.T."/>
            <person name="Ward R.J."/>
            <person name="Monesi N."/>
        </authorList>
    </citation>
    <scope>NUCLEOTIDE SEQUENCE</scope>
    <source>
        <strain evidence="5">HSMRA1968</strain>
        <tissue evidence="5">Whole embryos</tissue>
    </source>
</reference>
<evidence type="ECO:0000256" key="3">
    <source>
        <dbReference type="ARBA" id="ARBA00022737"/>
    </source>
</evidence>
<proteinExistence type="predicted"/>
<organism evidence="5 6">
    <name type="scientific">Pseudolycoriella hygida</name>
    <dbReference type="NCBI Taxonomy" id="35572"/>
    <lineage>
        <taxon>Eukaryota</taxon>
        <taxon>Metazoa</taxon>
        <taxon>Ecdysozoa</taxon>
        <taxon>Arthropoda</taxon>
        <taxon>Hexapoda</taxon>
        <taxon>Insecta</taxon>
        <taxon>Pterygota</taxon>
        <taxon>Neoptera</taxon>
        <taxon>Endopterygota</taxon>
        <taxon>Diptera</taxon>
        <taxon>Nematocera</taxon>
        <taxon>Sciaroidea</taxon>
        <taxon>Sciaridae</taxon>
        <taxon>Pseudolycoriella</taxon>
    </lineage>
</organism>
<dbReference type="PANTHER" id="PTHR13923">
    <property type="entry name" value="SEC31-RELATED PROTEIN"/>
    <property type="match status" value="1"/>
</dbReference>
<evidence type="ECO:0000313" key="5">
    <source>
        <dbReference type="EMBL" id="KAJ6645342.1"/>
    </source>
</evidence>
<keyword evidence="2" id="KW-0853">WD repeat</keyword>
<keyword evidence="6" id="KW-1185">Reference proteome</keyword>
<evidence type="ECO:0000256" key="1">
    <source>
        <dbReference type="ARBA" id="ARBA00022448"/>
    </source>
</evidence>
<feature type="non-terminal residue" evidence="5">
    <location>
        <position position="210"/>
    </location>
</feature>
<dbReference type="GO" id="GO:0070971">
    <property type="term" value="C:endoplasmic reticulum exit site"/>
    <property type="evidence" value="ECO:0007669"/>
    <property type="project" value="TreeGrafter"/>
</dbReference>
<dbReference type="GO" id="GO:0030127">
    <property type="term" value="C:COPII vesicle coat"/>
    <property type="evidence" value="ECO:0007669"/>
    <property type="project" value="TreeGrafter"/>
</dbReference>
<name>A0A9Q0N8M4_9DIPT</name>
<evidence type="ECO:0000313" key="6">
    <source>
        <dbReference type="Proteomes" id="UP001151699"/>
    </source>
</evidence>
<comment type="caution">
    <text evidence="5">The sequence shown here is derived from an EMBL/GenBank/DDBJ whole genome shotgun (WGS) entry which is preliminary data.</text>
</comment>
<dbReference type="AlphaFoldDB" id="A0A9Q0N8M4"/>
<accession>A0A9Q0N8M4</accession>
<keyword evidence="3" id="KW-0677">Repeat</keyword>
<keyword evidence="1" id="KW-0813">Transport</keyword>
<evidence type="ECO:0000256" key="4">
    <source>
        <dbReference type="SAM" id="MobiDB-lite"/>
    </source>
</evidence>
<feature type="compositionally biased region" description="Low complexity" evidence="4">
    <location>
        <begin position="42"/>
        <end position="89"/>
    </location>
</feature>
<dbReference type="GO" id="GO:0005198">
    <property type="term" value="F:structural molecule activity"/>
    <property type="evidence" value="ECO:0007669"/>
    <property type="project" value="TreeGrafter"/>
</dbReference>
<feature type="compositionally biased region" description="Polar residues" evidence="4">
    <location>
        <begin position="20"/>
        <end position="31"/>
    </location>
</feature>
<sequence length="210" mass="23674">VQINNNTNVANATAFGNDLNQNGIYDPTQHQPAALQPPSVFTPQTQTYPTQTYPSHPPQQFQPQPLNFQTQPIQSQNQPQQLQPQLQATPEPPKQKQPLPEEFVYMQTVFDELRKMCVNAATNPQTKRKFDDVAKRLECLYDLLRENRLTPNTLASLNQIVQLVQIGDYANGIGLHTQMVSGSDFAQIASFMPGIKVLLQSAMQLQVYLR</sequence>
<feature type="region of interest" description="Disordered" evidence="4">
    <location>
        <begin position="20"/>
        <end position="98"/>
    </location>
</feature>
<dbReference type="FunFam" id="1.20.940.10:FF:000001">
    <property type="entry name" value="Protein transport protein Sec31A isoform A"/>
    <property type="match status" value="1"/>
</dbReference>
<protein>
    <submittedName>
        <fullName evidence="5">Protein transport protein Sec31A</fullName>
    </submittedName>
</protein>